<keyword evidence="2" id="KW-1185">Reference proteome</keyword>
<dbReference type="EMBL" id="VLPL01000001">
    <property type="protein sequence ID" value="TSJ47708.1"/>
    <property type="molecule type" value="Genomic_DNA"/>
</dbReference>
<dbReference type="CDD" id="cd03801">
    <property type="entry name" value="GT4_PimA-like"/>
    <property type="match status" value="1"/>
</dbReference>
<dbReference type="InterPro" id="IPR050194">
    <property type="entry name" value="Glycosyltransferase_grp1"/>
</dbReference>
<name>A0A556N6G4_9FLAO</name>
<dbReference type="Gene3D" id="3.40.50.2000">
    <property type="entry name" value="Glycogen Phosphorylase B"/>
    <property type="match status" value="2"/>
</dbReference>
<dbReference type="Proteomes" id="UP000316008">
    <property type="component" value="Unassembled WGS sequence"/>
</dbReference>
<comment type="caution">
    <text evidence="1">The sequence shown here is derived from an EMBL/GenBank/DDBJ whole genome shotgun (WGS) entry which is preliminary data.</text>
</comment>
<accession>A0A556N6G4</accession>
<organism evidence="1 2">
    <name type="scientific">Fluviicola chungangensis</name>
    <dbReference type="NCBI Taxonomy" id="2597671"/>
    <lineage>
        <taxon>Bacteria</taxon>
        <taxon>Pseudomonadati</taxon>
        <taxon>Bacteroidota</taxon>
        <taxon>Flavobacteriia</taxon>
        <taxon>Flavobacteriales</taxon>
        <taxon>Crocinitomicaceae</taxon>
        <taxon>Fluviicola</taxon>
    </lineage>
</organism>
<dbReference type="GO" id="GO:0016757">
    <property type="term" value="F:glycosyltransferase activity"/>
    <property type="evidence" value="ECO:0007669"/>
    <property type="project" value="TreeGrafter"/>
</dbReference>
<reference evidence="1 2" key="1">
    <citation type="submission" date="2019-07" db="EMBL/GenBank/DDBJ databases">
        <authorList>
            <person name="Huq M.A."/>
        </authorList>
    </citation>
    <scope>NUCLEOTIDE SEQUENCE [LARGE SCALE GENOMIC DNA]</scope>
    <source>
        <strain evidence="1 2">MAH-3</strain>
    </source>
</reference>
<keyword evidence="1" id="KW-0808">Transferase</keyword>
<proteinExistence type="predicted"/>
<dbReference type="PANTHER" id="PTHR45947">
    <property type="entry name" value="SULFOQUINOVOSYL TRANSFERASE SQD2"/>
    <property type="match status" value="1"/>
</dbReference>
<dbReference type="OrthoDB" id="9807209at2"/>
<evidence type="ECO:0000313" key="2">
    <source>
        <dbReference type="Proteomes" id="UP000316008"/>
    </source>
</evidence>
<gene>
    <name evidence="1" type="ORF">FO442_00855</name>
</gene>
<dbReference type="PANTHER" id="PTHR45947:SF3">
    <property type="entry name" value="SULFOQUINOVOSYL TRANSFERASE SQD2"/>
    <property type="match status" value="1"/>
</dbReference>
<protein>
    <submittedName>
        <fullName evidence="1">Glycosyltransferase</fullName>
    </submittedName>
</protein>
<dbReference type="SUPFAM" id="SSF53756">
    <property type="entry name" value="UDP-Glycosyltransferase/glycogen phosphorylase"/>
    <property type="match status" value="1"/>
</dbReference>
<sequence>MESKEHILFIVSRFPYPLEKGDKLRAFYHLKELSRQFNVTLICTTDIPVSEEHKQIVSQFCTRIHIFQLTKWGLLLQLFKAMLGSKPLQVHYFYRKSIHRRVQEIIAQSKPAHIYCQLIRVSEYVKNEHLIPKTLDYMDALSKGMERRIQTEPWYKKWFYRLESKRLKAYERRIFDYFEHKTIISEQDRKLIQHPENQRIVIVPNGIDNSFFETLPIHKDYDLVFTGNFSYAPNIEAAVCLAEEILPRLHQNGIPCRLLLSGASPSKRVLELQSGFVTVTGWVDDIRVSYQRSRIFVAPLFIGTGLQNKLLEAMASGLPCITTSLSNNALGGVDGENILLAEDIDTFVEKITQGLVIEGKFSLIATQGKHYIERLYSWEKQTLKLLQLLQKPLL</sequence>
<evidence type="ECO:0000313" key="1">
    <source>
        <dbReference type="EMBL" id="TSJ47708.1"/>
    </source>
</evidence>
<dbReference type="RefSeq" id="WP_144331243.1">
    <property type="nucleotide sequence ID" value="NZ_VLPL01000001.1"/>
</dbReference>
<dbReference type="AlphaFoldDB" id="A0A556N6G4"/>
<dbReference type="Pfam" id="PF13692">
    <property type="entry name" value="Glyco_trans_1_4"/>
    <property type="match status" value="1"/>
</dbReference>